<feature type="compositionally biased region" description="Basic and acidic residues" evidence="1">
    <location>
        <begin position="61"/>
        <end position="75"/>
    </location>
</feature>
<proteinExistence type="predicted"/>
<comment type="caution">
    <text evidence="2">The sequence shown here is derived from an EMBL/GenBank/DDBJ whole genome shotgun (WGS) entry which is preliminary data.</text>
</comment>
<reference evidence="2 3" key="1">
    <citation type="submission" date="2019-02" db="EMBL/GenBank/DDBJ databases">
        <title>Genome sequencing of the rare red list fungi Phellinidium pouzarii.</title>
        <authorList>
            <person name="Buettner E."/>
            <person name="Kellner H."/>
        </authorList>
    </citation>
    <scope>NUCLEOTIDE SEQUENCE [LARGE SCALE GENOMIC DNA]</scope>
    <source>
        <strain evidence="2 3">DSM 108285</strain>
    </source>
</reference>
<feature type="compositionally biased region" description="Pro residues" evidence="1">
    <location>
        <begin position="7"/>
        <end position="23"/>
    </location>
</feature>
<dbReference type="EMBL" id="SGPK01000083">
    <property type="protein sequence ID" value="THH08890.1"/>
    <property type="molecule type" value="Genomic_DNA"/>
</dbReference>
<protein>
    <submittedName>
        <fullName evidence="2">Uncharacterized protein</fullName>
    </submittedName>
</protein>
<gene>
    <name evidence="2" type="ORF">EW145_g2397</name>
</gene>
<dbReference type="OrthoDB" id="2726318at2759"/>
<keyword evidence="3" id="KW-1185">Reference proteome</keyword>
<feature type="compositionally biased region" description="Polar residues" evidence="1">
    <location>
        <begin position="28"/>
        <end position="49"/>
    </location>
</feature>
<evidence type="ECO:0000313" key="2">
    <source>
        <dbReference type="EMBL" id="THH08890.1"/>
    </source>
</evidence>
<evidence type="ECO:0000313" key="3">
    <source>
        <dbReference type="Proteomes" id="UP000308199"/>
    </source>
</evidence>
<dbReference type="Proteomes" id="UP000308199">
    <property type="component" value="Unassembled WGS sequence"/>
</dbReference>
<organism evidence="2 3">
    <name type="scientific">Phellinidium pouzarii</name>
    <dbReference type="NCBI Taxonomy" id="167371"/>
    <lineage>
        <taxon>Eukaryota</taxon>
        <taxon>Fungi</taxon>
        <taxon>Dikarya</taxon>
        <taxon>Basidiomycota</taxon>
        <taxon>Agaricomycotina</taxon>
        <taxon>Agaricomycetes</taxon>
        <taxon>Hymenochaetales</taxon>
        <taxon>Hymenochaetaceae</taxon>
        <taxon>Phellinidium</taxon>
    </lineage>
</organism>
<sequence>MNSPQEPVSPSPSTPSSGSPPPDEGVIDQSSSVNPIIPLSFQQLASPSLTKRRLASGPSAHSRDLKTRKRDDGGNRRGINIAQGVESNRDGGRREDLVDVDLMERLKQGTHISLFAPSTTQYVGVILIFATRDFLDAEFGDPFDESTLKDLSQ</sequence>
<feature type="region of interest" description="Disordered" evidence="1">
    <location>
        <begin position="1"/>
        <end position="92"/>
    </location>
</feature>
<evidence type="ECO:0000256" key="1">
    <source>
        <dbReference type="SAM" id="MobiDB-lite"/>
    </source>
</evidence>
<dbReference type="AlphaFoldDB" id="A0A4S4LGF9"/>
<accession>A0A4S4LGF9</accession>
<name>A0A4S4LGF9_9AGAM</name>